<evidence type="ECO:0000313" key="2">
    <source>
        <dbReference type="EMBL" id="KYP69876.1"/>
    </source>
</evidence>
<dbReference type="InterPro" id="IPR013187">
    <property type="entry name" value="F-box-assoc_dom_typ3"/>
</dbReference>
<keyword evidence="3" id="KW-1185">Reference proteome</keyword>
<protein>
    <submittedName>
        <fullName evidence="2">F-box/kelch-repeat protein At3g06240 family</fullName>
    </submittedName>
</protein>
<gene>
    <name evidence="2" type="ORF">KK1_009082</name>
</gene>
<dbReference type="PROSITE" id="PS50181">
    <property type="entry name" value="FBOX"/>
    <property type="match status" value="1"/>
</dbReference>
<dbReference type="InterPro" id="IPR017451">
    <property type="entry name" value="F-box-assoc_interact_dom"/>
</dbReference>
<dbReference type="NCBIfam" id="TIGR01640">
    <property type="entry name" value="F_box_assoc_1"/>
    <property type="match status" value="1"/>
</dbReference>
<dbReference type="STRING" id="3821.A0A151TSD1"/>
<dbReference type="Gramene" id="C.cajan_08824.t">
    <property type="protein sequence ID" value="C.cajan_08824.t.cds1"/>
    <property type="gene ID" value="C.cajan_08824"/>
</dbReference>
<dbReference type="OMA" id="AILPWEL"/>
<evidence type="ECO:0000313" key="3">
    <source>
        <dbReference type="Proteomes" id="UP000075243"/>
    </source>
</evidence>
<proteinExistence type="predicted"/>
<dbReference type="SUPFAM" id="SSF81383">
    <property type="entry name" value="F-box domain"/>
    <property type="match status" value="1"/>
</dbReference>
<dbReference type="InterPro" id="IPR036047">
    <property type="entry name" value="F-box-like_dom_sf"/>
</dbReference>
<reference evidence="2 3" key="1">
    <citation type="journal article" date="2012" name="Nat. Biotechnol.">
        <title>Draft genome sequence of pigeonpea (Cajanus cajan), an orphan legume crop of resource-poor farmers.</title>
        <authorList>
            <person name="Varshney R.K."/>
            <person name="Chen W."/>
            <person name="Li Y."/>
            <person name="Bharti A.K."/>
            <person name="Saxena R.K."/>
            <person name="Schlueter J.A."/>
            <person name="Donoghue M.T."/>
            <person name="Azam S."/>
            <person name="Fan G."/>
            <person name="Whaley A.M."/>
            <person name="Farmer A.D."/>
            <person name="Sheridan J."/>
            <person name="Iwata A."/>
            <person name="Tuteja R."/>
            <person name="Penmetsa R.V."/>
            <person name="Wu W."/>
            <person name="Upadhyaya H.D."/>
            <person name="Yang S.P."/>
            <person name="Shah T."/>
            <person name="Saxena K.B."/>
            <person name="Michael T."/>
            <person name="McCombie W.R."/>
            <person name="Yang B."/>
            <person name="Zhang G."/>
            <person name="Yang H."/>
            <person name="Wang J."/>
            <person name="Spillane C."/>
            <person name="Cook D.R."/>
            <person name="May G.D."/>
            <person name="Xu X."/>
            <person name="Jackson S.A."/>
        </authorList>
    </citation>
    <scope>NUCLEOTIDE SEQUENCE [LARGE SCALE GENOMIC DNA]</scope>
    <source>
        <strain evidence="3">cv. Asha</strain>
    </source>
</reference>
<sequence length="360" mass="40789">MKNTTVLPWEMIIEILLRLPVKSLVRFKCVCKSWFVLLSDPRFATSHFELASARTHTLILIAPSASQIRFIDFNAPLHHDFASAVINLSFLPPNTCYKLQIVGSCRGFLLLNCCQSLWVWNPSTRVHKKVSPSPIEFTMNAICFTLSYGFWYDPSKDDYLVVKASHKPNSRYNATCVQFFSLRDNAWGDIEASHLSYLDSFESTKGGSILNGAIHWLGFRHGMSMFAVVAFDLTKRSFSEIPLSDDFQGHFECCDLGKLRELLSLYCIVGWNQSVEIWVMNEYKVQSSWTKAIVVSINDIPTGCFSLICSTKDGDMVGTNGRCRLAKYNDKGQLLEHRSYCNGPCRSQVSVYTESLFSLP</sequence>
<name>A0A151TSD1_CAJCA</name>
<organism evidence="2 3">
    <name type="scientific">Cajanus cajan</name>
    <name type="common">Pigeon pea</name>
    <name type="synonym">Cajanus indicus</name>
    <dbReference type="NCBI Taxonomy" id="3821"/>
    <lineage>
        <taxon>Eukaryota</taxon>
        <taxon>Viridiplantae</taxon>
        <taxon>Streptophyta</taxon>
        <taxon>Embryophyta</taxon>
        <taxon>Tracheophyta</taxon>
        <taxon>Spermatophyta</taxon>
        <taxon>Magnoliopsida</taxon>
        <taxon>eudicotyledons</taxon>
        <taxon>Gunneridae</taxon>
        <taxon>Pentapetalae</taxon>
        <taxon>rosids</taxon>
        <taxon>fabids</taxon>
        <taxon>Fabales</taxon>
        <taxon>Fabaceae</taxon>
        <taxon>Papilionoideae</taxon>
        <taxon>50 kb inversion clade</taxon>
        <taxon>NPAAA clade</taxon>
        <taxon>indigoferoid/millettioid clade</taxon>
        <taxon>Phaseoleae</taxon>
        <taxon>Cajanus</taxon>
    </lineage>
</organism>
<dbReference type="CDD" id="cd22157">
    <property type="entry name" value="F-box_AtFBW1-like"/>
    <property type="match status" value="1"/>
</dbReference>
<dbReference type="InterPro" id="IPR050796">
    <property type="entry name" value="SCF_F-box_component"/>
</dbReference>
<dbReference type="InterPro" id="IPR001810">
    <property type="entry name" value="F-box_dom"/>
</dbReference>
<dbReference type="PANTHER" id="PTHR31672">
    <property type="entry name" value="BNACNNG10540D PROTEIN"/>
    <property type="match status" value="1"/>
</dbReference>
<dbReference type="Proteomes" id="UP000075243">
    <property type="component" value="Chromosome 3"/>
</dbReference>
<dbReference type="Gene3D" id="1.20.1280.50">
    <property type="match status" value="1"/>
</dbReference>
<dbReference type="SMART" id="SM00256">
    <property type="entry name" value="FBOX"/>
    <property type="match status" value="1"/>
</dbReference>
<dbReference type="EMBL" id="CM003605">
    <property type="protein sequence ID" value="KYP69876.1"/>
    <property type="molecule type" value="Genomic_DNA"/>
</dbReference>
<feature type="domain" description="F-box" evidence="1">
    <location>
        <begin position="1"/>
        <end position="51"/>
    </location>
</feature>
<evidence type="ECO:0000259" key="1">
    <source>
        <dbReference type="PROSITE" id="PS50181"/>
    </source>
</evidence>
<accession>A0A151TSD1</accession>
<dbReference type="AlphaFoldDB" id="A0A151TSD1"/>
<dbReference type="PANTHER" id="PTHR31672:SF13">
    <property type="entry name" value="F-BOX PROTEIN CPR30-LIKE"/>
    <property type="match status" value="1"/>
</dbReference>
<dbReference type="Pfam" id="PF08268">
    <property type="entry name" value="FBA_3"/>
    <property type="match status" value="1"/>
</dbReference>
<dbReference type="Pfam" id="PF00646">
    <property type="entry name" value="F-box"/>
    <property type="match status" value="1"/>
</dbReference>